<dbReference type="AlphaFoldDB" id="A0A9X3NTB6"/>
<name>A0A9X3NTB6_9ACTN</name>
<dbReference type="Proteomes" id="UP001140076">
    <property type="component" value="Unassembled WGS sequence"/>
</dbReference>
<dbReference type="RefSeq" id="WP_270073736.1">
    <property type="nucleotide sequence ID" value="NZ_JAJAQC010000036.1"/>
</dbReference>
<dbReference type="InterPro" id="IPR036291">
    <property type="entry name" value="NAD(P)-bd_dom_sf"/>
</dbReference>
<reference evidence="2" key="1">
    <citation type="submission" date="2021-10" db="EMBL/GenBank/DDBJ databases">
        <title>Streptomonospora sp. nov., isolated from mangrove soil.</title>
        <authorList>
            <person name="Chen X."/>
            <person name="Ge X."/>
            <person name="Liu W."/>
        </authorList>
    </citation>
    <scope>NUCLEOTIDE SEQUENCE</scope>
    <source>
        <strain evidence="2">S1-112</strain>
    </source>
</reference>
<dbReference type="Gene3D" id="3.40.50.720">
    <property type="entry name" value="NAD(P)-binding Rossmann-like Domain"/>
    <property type="match status" value="1"/>
</dbReference>
<dbReference type="EMBL" id="JAJAQC010000036">
    <property type="protein sequence ID" value="MDA0566480.1"/>
    <property type="molecule type" value="Genomic_DNA"/>
</dbReference>
<dbReference type="InterPro" id="IPR020843">
    <property type="entry name" value="ER"/>
</dbReference>
<dbReference type="Pfam" id="PF13602">
    <property type="entry name" value="ADH_zinc_N_2"/>
    <property type="match status" value="1"/>
</dbReference>
<dbReference type="InterPro" id="IPR011032">
    <property type="entry name" value="GroES-like_sf"/>
</dbReference>
<evidence type="ECO:0000313" key="3">
    <source>
        <dbReference type="Proteomes" id="UP001140076"/>
    </source>
</evidence>
<dbReference type="CDD" id="cd08267">
    <property type="entry name" value="MDR1"/>
    <property type="match status" value="1"/>
</dbReference>
<accession>A0A9X3NTB6</accession>
<dbReference type="Gene3D" id="3.90.180.10">
    <property type="entry name" value="Medium-chain alcohol dehydrogenases, catalytic domain"/>
    <property type="match status" value="1"/>
</dbReference>
<dbReference type="PANTHER" id="PTHR11695:SF294">
    <property type="entry name" value="RETICULON-4-INTERACTING PROTEIN 1, MITOCHONDRIAL"/>
    <property type="match status" value="1"/>
</dbReference>
<proteinExistence type="predicted"/>
<dbReference type="SUPFAM" id="SSF51735">
    <property type="entry name" value="NAD(P)-binding Rossmann-fold domains"/>
    <property type="match status" value="1"/>
</dbReference>
<keyword evidence="3" id="KW-1185">Reference proteome</keyword>
<dbReference type="GO" id="GO:0016491">
    <property type="term" value="F:oxidoreductase activity"/>
    <property type="evidence" value="ECO:0007669"/>
    <property type="project" value="InterPro"/>
</dbReference>
<feature type="domain" description="Enoyl reductase (ER)" evidence="1">
    <location>
        <begin position="10"/>
        <end position="325"/>
    </location>
</feature>
<dbReference type="InterPro" id="IPR013154">
    <property type="entry name" value="ADH-like_N"/>
</dbReference>
<evidence type="ECO:0000259" key="1">
    <source>
        <dbReference type="SMART" id="SM00829"/>
    </source>
</evidence>
<dbReference type="SMART" id="SM00829">
    <property type="entry name" value="PKS_ER"/>
    <property type="match status" value="1"/>
</dbReference>
<dbReference type="SUPFAM" id="SSF50129">
    <property type="entry name" value="GroES-like"/>
    <property type="match status" value="1"/>
</dbReference>
<comment type="caution">
    <text evidence="2">The sequence shown here is derived from an EMBL/GenBank/DDBJ whole genome shotgun (WGS) entry which is preliminary data.</text>
</comment>
<evidence type="ECO:0000313" key="2">
    <source>
        <dbReference type="EMBL" id="MDA0566480.1"/>
    </source>
</evidence>
<protein>
    <submittedName>
        <fullName evidence="2">NAD(P)-dependent alcohol dehydrogenase</fullName>
    </submittedName>
</protein>
<sequence length="327" mass="34058">MKAFVLRSFGPPESLDFTDVDVPVPGEGEVLVRVHATSVNPYDWHLMRGEPRVARLMGTVGLRRPAVQVLGADIAGRVEALGPGATGVAVGDEVYALVRGGGFAEYACVRTDELAPKPANLTFEQAAAVPLAACTALAALDDGAALRPGMRVCVNGASGGVGTFAVQLAAAYGGRVTGVCGPHNADLVRSLGAEEVIDYTCADFTRGAARFDLLVDIAGSRSGWTCRRALTPKGTLVAVGGPAGRWVQPAGHVLGVAALNPFVPQRMLSADVFTPARTPRRLRELADLLTRGRLTPVIDRTYPFAEIPAAVAYQEAGHSPGKVVVTG</sequence>
<dbReference type="InterPro" id="IPR050700">
    <property type="entry name" value="YIM1/Zinc_Alcohol_DH_Fams"/>
</dbReference>
<organism evidence="2 3">
    <name type="scientific">Streptomonospora mangrovi</name>
    <dbReference type="NCBI Taxonomy" id="2883123"/>
    <lineage>
        <taxon>Bacteria</taxon>
        <taxon>Bacillati</taxon>
        <taxon>Actinomycetota</taxon>
        <taxon>Actinomycetes</taxon>
        <taxon>Streptosporangiales</taxon>
        <taxon>Nocardiopsidaceae</taxon>
        <taxon>Streptomonospora</taxon>
    </lineage>
</organism>
<dbReference type="Pfam" id="PF08240">
    <property type="entry name" value="ADH_N"/>
    <property type="match status" value="1"/>
</dbReference>
<dbReference type="PANTHER" id="PTHR11695">
    <property type="entry name" value="ALCOHOL DEHYDROGENASE RELATED"/>
    <property type="match status" value="1"/>
</dbReference>
<gene>
    <name evidence="2" type="ORF">LG943_19490</name>
</gene>